<proteinExistence type="predicted"/>
<dbReference type="AlphaFoldDB" id="A0A5B0Q142"/>
<dbReference type="EMBL" id="VDEP01000309">
    <property type="protein sequence ID" value="KAA1106803.1"/>
    <property type="molecule type" value="Genomic_DNA"/>
</dbReference>
<dbReference type="Proteomes" id="UP000325313">
    <property type="component" value="Unassembled WGS sequence"/>
</dbReference>
<evidence type="ECO:0000313" key="2">
    <source>
        <dbReference type="Proteomes" id="UP000325313"/>
    </source>
</evidence>
<comment type="caution">
    <text evidence="1">The sequence shown here is derived from an EMBL/GenBank/DDBJ whole genome shotgun (WGS) entry which is preliminary data.</text>
</comment>
<name>A0A5B0Q142_PUCGR</name>
<protein>
    <submittedName>
        <fullName evidence="1">Uncharacterized protein</fullName>
    </submittedName>
</protein>
<accession>A0A5B0Q142</accession>
<sequence>MCQSKSPVLPASPHQIRRYTPTNMNRASFLAGLLALLYFKVFEAKITRPVDEPWPMNEGLLSLKQKFKSSSRSGFGSSSGGLWAKSTNKIKFRVNRIYEKSNAQVLPNKLAPPTTAWKYNTKSLQELVGLFDAHPSTDQPDAELSRKIGQVLGELISIEPVKISRNNDILPNSISEYGQALCYISGTGKPPKQLSVLQMAIREILVQRLSLFPTSELGNMQDQGVLLNLLSPWITH</sequence>
<organism evidence="1 2">
    <name type="scientific">Puccinia graminis f. sp. tritici</name>
    <dbReference type="NCBI Taxonomy" id="56615"/>
    <lineage>
        <taxon>Eukaryota</taxon>
        <taxon>Fungi</taxon>
        <taxon>Dikarya</taxon>
        <taxon>Basidiomycota</taxon>
        <taxon>Pucciniomycotina</taxon>
        <taxon>Pucciniomycetes</taxon>
        <taxon>Pucciniales</taxon>
        <taxon>Pucciniaceae</taxon>
        <taxon>Puccinia</taxon>
    </lineage>
</organism>
<reference evidence="1 2" key="1">
    <citation type="submission" date="2019-05" db="EMBL/GenBank/DDBJ databases">
        <title>Emergence of the Ug99 lineage of the wheat stem rust pathogen through somatic hybridization.</title>
        <authorList>
            <person name="Li F."/>
            <person name="Upadhyaya N.M."/>
            <person name="Sperschneider J."/>
            <person name="Matny O."/>
            <person name="Nguyen-Phuc H."/>
            <person name="Mago R."/>
            <person name="Raley C."/>
            <person name="Miller M.E."/>
            <person name="Silverstein K.A.T."/>
            <person name="Henningsen E."/>
            <person name="Hirsch C.D."/>
            <person name="Visser B."/>
            <person name="Pretorius Z.A."/>
            <person name="Steffenson B.J."/>
            <person name="Schwessinger B."/>
            <person name="Dodds P.N."/>
            <person name="Figueroa M."/>
        </authorList>
    </citation>
    <scope>NUCLEOTIDE SEQUENCE [LARGE SCALE GENOMIC DNA]</scope>
    <source>
        <strain evidence="1 2">Ug99</strain>
    </source>
</reference>
<gene>
    <name evidence="1" type="ORF">PGTUg99_007106</name>
</gene>
<evidence type="ECO:0000313" key="1">
    <source>
        <dbReference type="EMBL" id="KAA1106803.1"/>
    </source>
</evidence>